<proteinExistence type="predicted"/>
<dbReference type="AlphaFoldDB" id="A0A0A9BMY2"/>
<evidence type="ECO:0000313" key="1">
    <source>
        <dbReference type="EMBL" id="JAD64726.1"/>
    </source>
</evidence>
<organism evidence="1">
    <name type="scientific">Arundo donax</name>
    <name type="common">Giant reed</name>
    <name type="synonym">Donax arundinaceus</name>
    <dbReference type="NCBI Taxonomy" id="35708"/>
    <lineage>
        <taxon>Eukaryota</taxon>
        <taxon>Viridiplantae</taxon>
        <taxon>Streptophyta</taxon>
        <taxon>Embryophyta</taxon>
        <taxon>Tracheophyta</taxon>
        <taxon>Spermatophyta</taxon>
        <taxon>Magnoliopsida</taxon>
        <taxon>Liliopsida</taxon>
        <taxon>Poales</taxon>
        <taxon>Poaceae</taxon>
        <taxon>PACMAD clade</taxon>
        <taxon>Arundinoideae</taxon>
        <taxon>Arundineae</taxon>
        <taxon>Arundo</taxon>
    </lineage>
</organism>
<name>A0A0A9BMY2_ARUDO</name>
<reference evidence="1" key="1">
    <citation type="submission" date="2014-09" db="EMBL/GenBank/DDBJ databases">
        <authorList>
            <person name="Magalhaes I.L.F."/>
            <person name="Oliveira U."/>
            <person name="Santos F.R."/>
            <person name="Vidigal T.H.D.A."/>
            <person name="Brescovit A.D."/>
            <person name="Santos A.J."/>
        </authorList>
    </citation>
    <scope>NUCLEOTIDE SEQUENCE</scope>
    <source>
        <tissue evidence="1">Shoot tissue taken approximately 20 cm above the soil surface</tissue>
    </source>
</reference>
<sequence>MTQSQRLWQYELSGEVMVVYDSEATWRPLVHSGNCHE</sequence>
<dbReference type="EMBL" id="GBRH01233169">
    <property type="protein sequence ID" value="JAD64726.1"/>
    <property type="molecule type" value="Transcribed_RNA"/>
</dbReference>
<protein>
    <submittedName>
        <fullName evidence="1">Uncharacterized protein</fullName>
    </submittedName>
</protein>
<reference evidence="1" key="2">
    <citation type="journal article" date="2015" name="Data Brief">
        <title>Shoot transcriptome of the giant reed, Arundo donax.</title>
        <authorList>
            <person name="Barrero R.A."/>
            <person name="Guerrero F.D."/>
            <person name="Moolhuijzen P."/>
            <person name="Goolsby J.A."/>
            <person name="Tidwell J."/>
            <person name="Bellgard S.E."/>
            <person name="Bellgard M.I."/>
        </authorList>
    </citation>
    <scope>NUCLEOTIDE SEQUENCE</scope>
    <source>
        <tissue evidence="1">Shoot tissue taken approximately 20 cm above the soil surface</tissue>
    </source>
</reference>
<accession>A0A0A9BMY2</accession>